<dbReference type="PRINTS" id="PR00080">
    <property type="entry name" value="SDRFAMILY"/>
</dbReference>
<evidence type="ECO:0000256" key="1">
    <source>
        <dbReference type="ARBA" id="ARBA00006484"/>
    </source>
</evidence>
<dbReference type="InterPro" id="IPR002347">
    <property type="entry name" value="SDR_fam"/>
</dbReference>
<dbReference type="PRINTS" id="PR00081">
    <property type="entry name" value="GDHRDH"/>
</dbReference>
<accession>A0AAN7SNX0</accession>
<evidence type="ECO:0000256" key="3">
    <source>
        <dbReference type="RuleBase" id="RU000363"/>
    </source>
</evidence>
<dbReference type="FunFam" id="3.40.50.720:FF:000047">
    <property type="entry name" value="NADP-dependent L-serine/L-allo-threonine dehydrogenase"/>
    <property type="match status" value="1"/>
</dbReference>
<dbReference type="GO" id="GO:0016616">
    <property type="term" value="F:oxidoreductase activity, acting on the CH-OH group of donors, NAD or NADP as acceptor"/>
    <property type="evidence" value="ECO:0007669"/>
    <property type="project" value="UniProtKB-ARBA"/>
</dbReference>
<evidence type="ECO:0000313" key="4">
    <source>
        <dbReference type="EMBL" id="KAK4879388.1"/>
    </source>
</evidence>
<dbReference type="Proteomes" id="UP001353858">
    <property type="component" value="Unassembled WGS sequence"/>
</dbReference>
<evidence type="ECO:0000313" key="5">
    <source>
        <dbReference type="Proteomes" id="UP001353858"/>
    </source>
</evidence>
<dbReference type="EMBL" id="JARPUR010000003">
    <property type="protein sequence ID" value="KAK4879388.1"/>
    <property type="molecule type" value="Genomic_DNA"/>
</dbReference>
<dbReference type="Gene3D" id="3.40.50.720">
    <property type="entry name" value="NAD(P)-binding Rossmann-like Domain"/>
    <property type="match status" value="1"/>
</dbReference>
<proteinExistence type="inferred from homology"/>
<gene>
    <name evidence="4" type="ORF">RN001_007534</name>
</gene>
<evidence type="ECO:0000256" key="2">
    <source>
        <dbReference type="ARBA" id="ARBA00023002"/>
    </source>
</evidence>
<comment type="caution">
    <text evidence="4">The sequence shown here is derived from an EMBL/GenBank/DDBJ whole genome shotgun (WGS) entry which is preliminary data.</text>
</comment>
<keyword evidence="5" id="KW-1185">Reference proteome</keyword>
<comment type="similarity">
    <text evidence="1 3">Belongs to the short-chain dehydrogenases/reductases (SDR) family.</text>
</comment>
<dbReference type="InterPro" id="IPR020904">
    <property type="entry name" value="Sc_DH/Rdtase_CS"/>
</dbReference>
<dbReference type="PANTHER" id="PTHR43115:SF4">
    <property type="entry name" value="DEHYDROGENASE_REDUCTASE SDR FAMILY MEMBER 11"/>
    <property type="match status" value="1"/>
</dbReference>
<dbReference type="InterPro" id="IPR036291">
    <property type="entry name" value="NAD(P)-bd_dom_sf"/>
</dbReference>
<evidence type="ECO:0008006" key="6">
    <source>
        <dbReference type="Google" id="ProtNLM"/>
    </source>
</evidence>
<dbReference type="PROSITE" id="PS00061">
    <property type="entry name" value="ADH_SHORT"/>
    <property type="match status" value="1"/>
</dbReference>
<dbReference type="Pfam" id="PF00106">
    <property type="entry name" value="adh_short"/>
    <property type="match status" value="1"/>
</dbReference>
<sequence length="247" mass="26901">MERWQHKVAVVTGASAGIGAAICKVLVESGLKVVGLARRKERIEKLAESLENESGKLYAVKADITKEEDICNAFTWISDNVGTIHVLINNAGIFRVSDLLDGQSEAWKSTFDTNVIGLCIATREAAKRMRENNIDGHIIHINSVAGHKVPLGVKGNVYSASKHAVTALTEALRQELNLIQSKIKITSISPGFVKTEFLEDSGMPSTMFEGVPSLEAKDVADSVRYVLSTPPHVQIHELIIKPIGESY</sequence>
<reference evidence="5" key="1">
    <citation type="submission" date="2023-01" db="EMBL/GenBank/DDBJ databases">
        <title>Key to firefly adult light organ development and bioluminescence: homeobox transcription factors regulate luciferase expression and transportation to peroxisome.</title>
        <authorList>
            <person name="Fu X."/>
        </authorList>
    </citation>
    <scope>NUCLEOTIDE SEQUENCE [LARGE SCALE GENOMIC DNA]</scope>
</reference>
<name>A0AAN7SNX0_9COLE</name>
<keyword evidence="2" id="KW-0560">Oxidoreductase</keyword>
<dbReference type="PANTHER" id="PTHR43115">
    <property type="entry name" value="DEHYDROGENASE/REDUCTASE SDR FAMILY MEMBER 11"/>
    <property type="match status" value="1"/>
</dbReference>
<dbReference type="AlphaFoldDB" id="A0AAN7SNX0"/>
<dbReference type="SUPFAM" id="SSF51735">
    <property type="entry name" value="NAD(P)-binding Rossmann-fold domains"/>
    <property type="match status" value="1"/>
</dbReference>
<organism evidence="4 5">
    <name type="scientific">Aquatica leii</name>
    <dbReference type="NCBI Taxonomy" id="1421715"/>
    <lineage>
        <taxon>Eukaryota</taxon>
        <taxon>Metazoa</taxon>
        <taxon>Ecdysozoa</taxon>
        <taxon>Arthropoda</taxon>
        <taxon>Hexapoda</taxon>
        <taxon>Insecta</taxon>
        <taxon>Pterygota</taxon>
        <taxon>Neoptera</taxon>
        <taxon>Endopterygota</taxon>
        <taxon>Coleoptera</taxon>
        <taxon>Polyphaga</taxon>
        <taxon>Elateriformia</taxon>
        <taxon>Elateroidea</taxon>
        <taxon>Lampyridae</taxon>
        <taxon>Luciolinae</taxon>
        <taxon>Aquatica</taxon>
    </lineage>
</organism>
<protein>
    <recommendedName>
        <fullName evidence="6">Farnesol dehydrogenase</fullName>
    </recommendedName>
</protein>